<protein>
    <submittedName>
        <fullName evidence="1">Nuclease inhibitor protein</fullName>
    </submittedName>
</protein>
<accession>A0A1C0A972</accession>
<dbReference type="Pfam" id="PF07352">
    <property type="entry name" value="Phage_Mu_Gam"/>
    <property type="match status" value="1"/>
</dbReference>
<dbReference type="EMBL" id="LWDV01000009">
    <property type="protein sequence ID" value="OCL26760.1"/>
    <property type="molecule type" value="Genomic_DNA"/>
</dbReference>
<dbReference type="GO" id="GO:0042262">
    <property type="term" value="P:DNA protection"/>
    <property type="evidence" value="ECO:0007669"/>
    <property type="project" value="InterPro"/>
</dbReference>
<reference evidence="1 2" key="2">
    <citation type="submission" date="2016-08" db="EMBL/GenBank/DDBJ databases">
        <title>Orenia metallireducens sp. nov. strain Z6, a Novel Metal-reducing Firmicute from the Deep Subsurface.</title>
        <authorList>
            <person name="Maxim B.I."/>
            <person name="Kenneth K."/>
            <person name="Flynn T.M."/>
            <person name="Oloughlin E.J."/>
            <person name="Locke R.A."/>
            <person name="Weber J.R."/>
            <person name="Egan S.M."/>
            <person name="Mackie R.I."/>
            <person name="Cann I.K."/>
        </authorList>
    </citation>
    <scope>NUCLEOTIDE SEQUENCE [LARGE SCALE GENOMIC DNA]</scope>
    <source>
        <strain evidence="1 2">Z6</strain>
    </source>
</reference>
<evidence type="ECO:0000313" key="2">
    <source>
        <dbReference type="Proteomes" id="UP000093514"/>
    </source>
</evidence>
<dbReference type="SUPFAM" id="SSF161266">
    <property type="entry name" value="Gam-like"/>
    <property type="match status" value="1"/>
</dbReference>
<dbReference type="InterPro" id="IPR009951">
    <property type="entry name" value="Host-nuc_inhib_Gam"/>
</dbReference>
<dbReference type="GO" id="GO:0003690">
    <property type="term" value="F:double-stranded DNA binding"/>
    <property type="evidence" value="ECO:0007669"/>
    <property type="project" value="InterPro"/>
</dbReference>
<reference evidence="2" key="1">
    <citation type="submission" date="2016-07" db="EMBL/GenBank/DDBJ databases">
        <authorList>
            <person name="Florea S."/>
            <person name="Webb J.S."/>
            <person name="Jaromczyk J."/>
            <person name="Schardl C.L."/>
        </authorList>
    </citation>
    <scope>NUCLEOTIDE SEQUENCE [LARGE SCALE GENOMIC DNA]</scope>
    <source>
        <strain evidence="2">Z6</strain>
    </source>
</reference>
<dbReference type="Proteomes" id="UP000093514">
    <property type="component" value="Unassembled WGS sequence"/>
</dbReference>
<organism evidence="1 2">
    <name type="scientific">Orenia metallireducens</name>
    <dbReference type="NCBI Taxonomy" id="1413210"/>
    <lineage>
        <taxon>Bacteria</taxon>
        <taxon>Bacillati</taxon>
        <taxon>Bacillota</taxon>
        <taxon>Clostridia</taxon>
        <taxon>Halanaerobiales</taxon>
        <taxon>Halobacteroidaceae</taxon>
        <taxon>Orenia</taxon>
    </lineage>
</organism>
<evidence type="ECO:0000313" key="1">
    <source>
        <dbReference type="EMBL" id="OCL26760.1"/>
    </source>
</evidence>
<dbReference type="OrthoDB" id="1908548at2"/>
<comment type="caution">
    <text evidence="1">The sequence shown here is derived from an EMBL/GenBank/DDBJ whole genome shotgun (WGS) entry which is preliminary data.</text>
</comment>
<keyword evidence="2" id="KW-1185">Reference proteome</keyword>
<gene>
    <name evidence="1" type="ORF">U472_11115</name>
</gene>
<proteinExistence type="predicted"/>
<sequence length="176" mass="20711">MSKVSTIQERVEEKQEDRFVINDDAKADWALEKLRDLKGAKKKKEELAEKRKMMIDSWLEEESSKLDNEIEFFEGLLTEYAMKLKEENKDLKTHSLPFGKLKFRKQNPKWNYDEEKLLRFLKITGIDAIKVKEQIDKQALKNIVKVVGNKAIHPETGEIIEGVEIEEREEKFSIDV</sequence>
<dbReference type="AlphaFoldDB" id="A0A1C0A972"/>
<name>A0A1C0A972_9FIRM</name>